<reference evidence="2" key="1">
    <citation type="submission" date="2016-10" db="EMBL/GenBank/DDBJ databases">
        <authorList>
            <person name="Varghese N."/>
            <person name="Submissions S."/>
        </authorList>
    </citation>
    <scope>NUCLEOTIDE SEQUENCE [LARGE SCALE GENOMIC DNA]</scope>
    <source>
        <strain evidence="2">DSM 17616</strain>
    </source>
</reference>
<dbReference type="OrthoDB" id="5298707at2"/>
<dbReference type="InterPro" id="IPR020012">
    <property type="entry name" value="LysM_FimV"/>
</dbReference>
<dbReference type="NCBIfam" id="TIGR03505">
    <property type="entry name" value="FimV_core"/>
    <property type="match status" value="1"/>
</dbReference>
<name>A0A1H6JS69_9GAMM</name>
<dbReference type="EMBL" id="FNXF01000002">
    <property type="protein sequence ID" value="SEH63784.1"/>
    <property type="molecule type" value="Genomic_DNA"/>
</dbReference>
<dbReference type="AlphaFoldDB" id="A0A1H6JS69"/>
<evidence type="ECO:0000313" key="1">
    <source>
        <dbReference type="EMBL" id="SEH63784.1"/>
    </source>
</evidence>
<dbReference type="STRING" id="173990.SAMN05660691_00546"/>
<dbReference type="RefSeq" id="WP_092789976.1">
    <property type="nucleotide sequence ID" value="NZ_FNXF01000002.1"/>
</dbReference>
<accession>A0A1H6JS69</accession>
<gene>
    <name evidence="1" type="ORF">SAMN05660691_00546</name>
</gene>
<organism evidence="1 2">
    <name type="scientific">Rheinheimera pacifica</name>
    <dbReference type="NCBI Taxonomy" id="173990"/>
    <lineage>
        <taxon>Bacteria</taxon>
        <taxon>Pseudomonadati</taxon>
        <taxon>Pseudomonadota</taxon>
        <taxon>Gammaproteobacteria</taxon>
        <taxon>Chromatiales</taxon>
        <taxon>Chromatiaceae</taxon>
        <taxon>Rheinheimera</taxon>
    </lineage>
</organism>
<proteinExistence type="predicted"/>
<protein>
    <submittedName>
        <fullName evidence="1">FimV N-terminal domain-containing protein</fullName>
    </submittedName>
</protein>
<keyword evidence="2" id="KW-1185">Reference proteome</keyword>
<evidence type="ECO:0000313" key="2">
    <source>
        <dbReference type="Proteomes" id="UP000199371"/>
    </source>
</evidence>
<sequence>MHQLISALVFCTALAQAQPQQLPPVQPADTLWKLATAARPDEQVAMVQVVYALWQANPQAFRANNINALQRGAVLKVPQRAQMLATPVSQARQWYYQAIADKPLGVVTPAQYINVAAAPVAENRHDAINTASTTDTELPTSAAQLSGAAILQRRAIATAQPGHNPEVTPNSWQQNLSSDYSLTLQQRYYPQQGEQGQAKAHSSVAVSAEWVWQSDNRAHQVAIEPFLRLDQRDSKRNLADLRQAYWQYAGTGYDIKAGVDIVFWGVTESQHLVDVINQTDLVASVDGETKLGQPMLNWNLYGDAGTFSLYLLPYFRERTLPGPDGRLRPPLLIDSDNPLYESAQAEQNLDFALRWSRQFGALDLGLSYFEGNNRDPQLQLTSAGNLQPVYLQMQQLGLDSQWLSGSWAWKLESIYRKTRQQDFIASTAGFEYTQVGVFGSSWDLGWIAEYQYDSRDRQAPVPGQNDVFIGGRIVANDEAGSEILLGIMQDLRNSNSRSGKLEASMRLSNSLRLRLDAWFFQSQLTSDPLYFMRRDDYLQLSLDFYF</sequence>
<dbReference type="Proteomes" id="UP000199371">
    <property type="component" value="Unassembled WGS sequence"/>
</dbReference>